<organism evidence="1 2">
    <name type="scientific">Bacillus songklensis</name>
    <dbReference type="NCBI Taxonomy" id="1069116"/>
    <lineage>
        <taxon>Bacteria</taxon>
        <taxon>Bacillati</taxon>
        <taxon>Bacillota</taxon>
        <taxon>Bacilli</taxon>
        <taxon>Bacillales</taxon>
        <taxon>Bacillaceae</taxon>
        <taxon>Bacillus</taxon>
    </lineage>
</organism>
<dbReference type="Proteomes" id="UP001595752">
    <property type="component" value="Unassembled WGS sequence"/>
</dbReference>
<comment type="caution">
    <text evidence="1">The sequence shown here is derived from an EMBL/GenBank/DDBJ whole genome shotgun (WGS) entry which is preliminary data.</text>
</comment>
<name>A0ABV8B620_9BACI</name>
<dbReference type="EMBL" id="JBHRZT010000072">
    <property type="protein sequence ID" value="MFC3885763.1"/>
    <property type="molecule type" value="Genomic_DNA"/>
</dbReference>
<evidence type="ECO:0000313" key="2">
    <source>
        <dbReference type="Proteomes" id="UP001595752"/>
    </source>
</evidence>
<evidence type="ECO:0000313" key="1">
    <source>
        <dbReference type="EMBL" id="MFC3885763.1"/>
    </source>
</evidence>
<protein>
    <submittedName>
        <fullName evidence="1">Uncharacterized protein</fullName>
    </submittedName>
</protein>
<reference evidence="2" key="1">
    <citation type="journal article" date="2019" name="Int. J. Syst. Evol. Microbiol.">
        <title>The Global Catalogue of Microorganisms (GCM) 10K type strain sequencing project: providing services to taxonomists for standard genome sequencing and annotation.</title>
        <authorList>
            <consortium name="The Broad Institute Genomics Platform"/>
            <consortium name="The Broad Institute Genome Sequencing Center for Infectious Disease"/>
            <person name="Wu L."/>
            <person name="Ma J."/>
        </authorList>
    </citation>
    <scope>NUCLEOTIDE SEQUENCE [LARGE SCALE GENOMIC DNA]</scope>
    <source>
        <strain evidence="2">CCUG 61889</strain>
    </source>
</reference>
<keyword evidence="2" id="KW-1185">Reference proteome</keyword>
<proteinExistence type="predicted"/>
<accession>A0ABV8B620</accession>
<sequence>MFNKNIYIPLIFVFVLAFCRIHLAYAAELEDEDLPISFKIEMLPWDKVDKIIPNKTKFTIIDMETGKKFDVQRRAGSKHADVQPLTTEDTRIMKEIYNGKWSWKRRAAIVLINDQLIAASMHGMPHGAGALQNGFPGHFCVHFSGSTTHSSKNPDFPHELMILKAAGKMDEYLNSISPEELVEVFTEAVNQGDKTLVDLTMTHFYKRESFEKLIGEINYLDVGSLSAIHPEETSGLMMVEVPAKAVFYTKEKGKVKKTISFIIRKDGLVDRWQIDSQSLYGELK</sequence>
<gene>
    <name evidence="1" type="ORF">ACFOU2_20715</name>
</gene>
<dbReference type="RefSeq" id="WP_377918155.1">
    <property type="nucleotide sequence ID" value="NZ_JBHRZT010000072.1"/>
</dbReference>